<sequence length="113" mass="12500">MGNHSRDAAISSISIKVAHFKMDKLAPSSLTKAVLRQGDLLAISSSLEWKRIVHAMRYPGLSEYVFVPHKYIHSTPILSPTPGGMDFEKSETLTKPPHLNKLKTQQVSTSSND</sequence>
<dbReference type="EMBL" id="KI913118">
    <property type="protein sequence ID" value="ETV85372.1"/>
    <property type="molecule type" value="Genomic_DNA"/>
</dbReference>
<proteinExistence type="predicted"/>
<gene>
    <name evidence="2" type="ORF">H257_03130</name>
</gene>
<dbReference type="RefSeq" id="XP_009825390.1">
    <property type="nucleotide sequence ID" value="XM_009827088.1"/>
</dbReference>
<dbReference type="VEuPathDB" id="FungiDB:H257_03130"/>
<accession>W4H0C9</accession>
<dbReference type="AlphaFoldDB" id="W4H0C9"/>
<reference evidence="2" key="1">
    <citation type="submission" date="2013-12" db="EMBL/GenBank/DDBJ databases">
        <title>The Genome Sequence of Aphanomyces astaci APO3.</title>
        <authorList>
            <consortium name="The Broad Institute Genomics Platform"/>
            <person name="Russ C."/>
            <person name="Tyler B."/>
            <person name="van West P."/>
            <person name="Dieguez-Uribeondo J."/>
            <person name="Young S.K."/>
            <person name="Zeng Q."/>
            <person name="Gargeya S."/>
            <person name="Fitzgerald M."/>
            <person name="Abouelleil A."/>
            <person name="Alvarado L."/>
            <person name="Chapman S.B."/>
            <person name="Gainer-Dewar J."/>
            <person name="Goldberg J."/>
            <person name="Griggs A."/>
            <person name="Gujja S."/>
            <person name="Hansen M."/>
            <person name="Howarth C."/>
            <person name="Imamovic A."/>
            <person name="Ireland A."/>
            <person name="Larimer J."/>
            <person name="McCowan C."/>
            <person name="Murphy C."/>
            <person name="Pearson M."/>
            <person name="Poon T.W."/>
            <person name="Priest M."/>
            <person name="Roberts A."/>
            <person name="Saif S."/>
            <person name="Shea T."/>
            <person name="Sykes S."/>
            <person name="Wortman J."/>
            <person name="Nusbaum C."/>
            <person name="Birren B."/>
        </authorList>
    </citation>
    <scope>NUCLEOTIDE SEQUENCE [LARGE SCALE GENOMIC DNA]</scope>
    <source>
        <strain evidence="2">APO3</strain>
    </source>
</reference>
<protein>
    <submittedName>
        <fullName evidence="2">Uncharacterized protein</fullName>
    </submittedName>
</protein>
<evidence type="ECO:0000256" key="1">
    <source>
        <dbReference type="SAM" id="MobiDB-lite"/>
    </source>
</evidence>
<organism evidence="2">
    <name type="scientific">Aphanomyces astaci</name>
    <name type="common">Crayfish plague agent</name>
    <dbReference type="NCBI Taxonomy" id="112090"/>
    <lineage>
        <taxon>Eukaryota</taxon>
        <taxon>Sar</taxon>
        <taxon>Stramenopiles</taxon>
        <taxon>Oomycota</taxon>
        <taxon>Saprolegniomycetes</taxon>
        <taxon>Saprolegniales</taxon>
        <taxon>Verrucalvaceae</taxon>
        <taxon>Aphanomyces</taxon>
    </lineage>
</organism>
<feature type="region of interest" description="Disordered" evidence="1">
    <location>
        <begin position="77"/>
        <end position="113"/>
    </location>
</feature>
<feature type="compositionally biased region" description="Polar residues" evidence="1">
    <location>
        <begin position="102"/>
        <end position="113"/>
    </location>
</feature>
<evidence type="ECO:0000313" key="2">
    <source>
        <dbReference type="EMBL" id="ETV85372.1"/>
    </source>
</evidence>
<name>W4H0C9_APHAT</name>
<dbReference type="GeneID" id="20805126"/>